<dbReference type="Pfam" id="PF00650">
    <property type="entry name" value="CRAL_TRIO"/>
    <property type="match status" value="1"/>
</dbReference>
<dbReference type="CDD" id="cd00170">
    <property type="entry name" value="SEC14"/>
    <property type="match status" value="1"/>
</dbReference>
<evidence type="ECO:0000313" key="9">
    <source>
        <dbReference type="EMBL" id="CAE2191823.1"/>
    </source>
</evidence>
<organism evidence="8">
    <name type="scientific">Guillardia theta</name>
    <name type="common">Cryptophyte</name>
    <name type="synonym">Cryptomonas phi</name>
    <dbReference type="NCBI Taxonomy" id="55529"/>
    <lineage>
        <taxon>Eukaryota</taxon>
        <taxon>Cryptophyceae</taxon>
        <taxon>Pyrenomonadales</taxon>
        <taxon>Geminigeraceae</taxon>
        <taxon>Guillardia</taxon>
    </lineage>
</organism>
<evidence type="ECO:0000313" key="8">
    <source>
        <dbReference type="EMBL" id="CAE2191818.1"/>
    </source>
</evidence>
<dbReference type="PANTHER" id="PTHR45824:SF29">
    <property type="entry name" value="GH16843P"/>
    <property type="match status" value="1"/>
</dbReference>
<gene>
    <name evidence="2" type="ORF">GTHE00462_LOCUS1113</name>
    <name evidence="3" type="ORF">GTHE00462_LOCUS1115</name>
    <name evidence="4" type="ORF">GTHE00462_LOCUS1116</name>
    <name evidence="5" type="ORF">GTHE00462_LOCUS1122</name>
    <name evidence="6" type="ORF">GTHE00462_LOCUS1123</name>
    <name evidence="7" type="ORF">GTHE00462_LOCUS1127</name>
    <name evidence="8" type="ORF">GTHE00462_LOCUS1129</name>
    <name evidence="9" type="ORF">GTHE00462_LOCUS1134</name>
</gene>
<sequence length="341" mass="38437">MSTAVIRMEGLPLKQFDGNTMCSDVSAVNVSIFGKTNTSEGFQEFSRTRSKSLPPERFLDAENRGYDKETTSVVCLLSSPATDELVHGLPIDAEIDLLENSLDMDYMVEDSLSPSNVDELVVRLRNFLSKEGFKDNEKVLSTAYLRSVLSGTKDGKQRTFEYVAQKILKSLRWRVENGAASISFEDVSRSLAPNHMFWSGYDKFGRPILYARPALMDLKTYDRDEYIRAHVYLIERGIQMMEKEVSSFLLVVDASDLGRKHLDISRDKALLNVATEAYPDRLGMLLVGPVNLFVRAAWSILSKLIPKRLAKKIHMSKDLTKSLQDLLPEGSEIPSLIKRKG</sequence>
<dbReference type="InterPro" id="IPR036865">
    <property type="entry name" value="CRAL-TRIO_dom_sf"/>
</dbReference>
<dbReference type="EMBL" id="HBKN01001318">
    <property type="protein sequence ID" value="CAE2191823.1"/>
    <property type="molecule type" value="Transcribed_RNA"/>
</dbReference>
<dbReference type="PROSITE" id="PS50191">
    <property type="entry name" value="CRAL_TRIO"/>
    <property type="match status" value="1"/>
</dbReference>
<dbReference type="SMART" id="SM00516">
    <property type="entry name" value="SEC14"/>
    <property type="match status" value="1"/>
</dbReference>
<dbReference type="EMBL" id="HBKN01001297">
    <property type="protein sequence ID" value="CAE2191802.1"/>
    <property type="molecule type" value="Transcribed_RNA"/>
</dbReference>
<dbReference type="InterPro" id="IPR001251">
    <property type="entry name" value="CRAL-TRIO_dom"/>
</dbReference>
<dbReference type="EMBL" id="HBKN01001299">
    <property type="protein sequence ID" value="CAE2191804.1"/>
    <property type="molecule type" value="Transcribed_RNA"/>
</dbReference>
<dbReference type="PANTHER" id="PTHR45824">
    <property type="entry name" value="GH16843P"/>
    <property type="match status" value="1"/>
</dbReference>
<dbReference type="AlphaFoldDB" id="A0A6U5VTK3"/>
<accession>A0A6U5VTK3</accession>
<dbReference type="Gene3D" id="3.40.525.10">
    <property type="entry name" value="CRAL-TRIO lipid binding domain"/>
    <property type="match status" value="1"/>
</dbReference>
<dbReference type="EMBL" id="HBKN01001306">
    <property type="protein sequence ID" value="CAE2191811.1"/>
    <property type="molecule type" value="Transcribed_RNA"/>
</dbReference>
<reference evidence="8" key="1">
    <citation type="submission" date="2021-01" db="EMBL/GenBank/DDBJ databases">
        <authorList>
            <person name="Corre E."/>
            <person name="Pelletier E."/>
            <person name="Niang G."/>
            <person name="Scheremetjew M."/>
            <person name="Finn R."/>
            <person name="Kale V."/>
            <person name="Holt S."/>
            <person name="Cochrane G."/>
            <person name="Meng A."/>
            <person name="Brown T."/>
            <person name="Cohen L."/>
        </authorList>
    </citation>
    <scope>NUCLEOTIDE SEQUENCE</scope>
    <source>
        <strain evidence="8">CCMP 2712</strain>
    </source>
</reference>
<dbReference type="EMBL" id="HBKN01001307">
    <property type="protein sequence ID" value="CAE2191812.1"/>
    <property type="molecule type" value="Transcribed_RNA"/>
</dbReference>
<dbReference type="EMBL" id="HBKN01001300">
    <property type="protein sequence ID" value="CAE2191805.1"/>
    <property type="molecule type" value="Transcribed_RNA"/>
</dbReference>
<dbReference type="EMBL" id="HBKN01001311">
    <property type="protein sequence ID" value="CAE2191816.1"/>
    <property type="molecule type" value="Transcribed_RNA"/>
</dbReference>
<evidence type="ECO:0000313" key="4">
    <source>
        <dbReference type="EMBL" id="CAE2191805.1"/>
    </source>
</evidence>
<evidence type="ECO:0000313" key="2">
    <source>
        <dbReference type="EMBL" id="CAE2191802.1"/>
    </source>
</evidence>
<dbReference type="GO" id="GO:0008526">
    <property type="term" value="F:phosphatidylinositol transfer activity"/>
    <property type="evidence" value="ECO:0007669"/>
    <property type="project" value="TreeGrafter"/>
</dbReference>
<evidence type="ECO:0000313" key="6">
    <source>
        <dbReference type="EMBL" id="CAE2191812.1"/>
    </source>
</evidence>
<evidence type="ECO:0000313" key="5">
    <source>
        <dbReference type="EMBL" id="CAE2191811.1"/>
    </source>
</evidence>
<feature type="domain" description="CRAL-TRIO" evidence="1">
    <location>
        <begin position="184"/>
        <end position="341"/>
    </location>
</feature>
<name>A0A6U5VTK3_GUITH</name>
<evidence type="ECO:0000259" key="1">
    <source>
        <dbReference type="PROSITE" id="PS50191"/>
    </source>
</evidence>
<proteinExistence type="predicted"/>
<dbReference type="EMBL" id="HBKN01001313">
    <property type="protein sequence ID" value="CAE2191818.1"/>
    <property type="molecule type" value="Transcribed_RNA"/>
</dbReference>
<evidence type="ECO:0000313" key="7">
    <source>
        <dbReference type="EMBL" id="CAE2191816.1"/>
    </source>
</evidence>
<dbReference type="InterPro" id="IPR052578">
    <property type="entry name" value="PI_Transfer_CRAL-TRIO"/>
</dbReference>
<evidence type="ECO:0000313" key="3">
    <source>
        <dbReference type="EMBL" id="CAE2191804.1"/>
    </source>
</evidence>
<protein>
    <recommendedName>
        <fullName evidence="1">CRAL-TRIO domain-containing protein</fullName>
    </recommendedName>
</protein>
<dbReference type="SUPFAM" id="SSF52087">
    <property type="entry name" value="CRAL/TRIO domain"/>
    <property type="match status" value="1"/>
</dbReference>